<dbReference type="EMBL" id="HBIZ01006791">
    <property type="protein sequence ID" value="CAE0751293.1"/>
    <property type="molecule type" value="Transcribed_RNA"/>
</dbReference>
<sequence>MSAWMECNRVDGDSLVGLEDLRWKTSLSKSARGRLLKSLRGASGHTLIMVGLLQGGDRLQEGGVAWLVAGDTILAAGETLMGGSNRLVCETASLVRLAGAAASSSLVDSEQVEPAWGVKAEKPGSMRMLKSSSPAASATEERELRGVSERPLLGCGNDTSSRRRRLAGADTMKSLAKVTCHTGRQAGNGCESCRS</sequence>
<name>A0A7S4B306_CHRCT</name>
<evidence type="ECO:0000256" key="1">
    <source>
        <dbReference type="SAM" id="MobiDB-lite"/>
    </source>
</evidence>
<gene>
    <name evidence="2" type="ORF">PCAR00345_LOCUS3878</name>
</gene>
<protein>
    <submittedName>
        <fullName evidence="2">Uncharacterized protein</fullName>
    </submittedName>
</protein>
<reference evidence="2" key="1">
    <citation type="submission" date="2021-01" db="EMBL/GenBank/DDBJ databases">
        <authorList>
            <person name="Corre E."/>
            <person name="Pelletier E."/>
            <person name="Niang G."/>
            <person name="Scheremetjew M."/>
            <person name="Finn R."/>
            <person name="Kale V."/>
            <person name="Holt S."/>
            <person name="Cochrane G."/>
            <person name="Meng A."/>
            <person name="Brown T."/>
            <person name="Cohen L."/>
        </authorList>
    </citation>
    <scope>NUCLEOTIDE SEQUENCE</scope>
    <source>
        <strain evidence="2">CCMP645</strain>
    </source>
</reference>
<feature type="compositionally biased region" description="Basic and acidic residues" evidence="1">
    <location>
        <begin position="139"/>
        <end position="148"/>
    </location>
</feature>
<organism evidence="2">
    <name type="scientific">Chrysotila carterae</name>
    <name type="common">Marine alga</name>
    <name type="synonym">Syracosphaera carterae</name>
    <dbReference type="NCBI Taxonomy" id="13221"/>
    <lineage>
        <taxon>Eukaryota</taxon>
        <taxon>Haptista</taxon>
        <taxon>Haptophyta</taxon>
        <taxon>Prymnesiophyceae</taxon>
        <taxon>Isochrysidales</taxon>
        <taxon>Isochrysidaceae</taxon>
        <taxon>Chrysotila</taxon>
    </lineage>
</organism>
<feature type="region of interest" description="Disordered" evidence="1">
    <location>
        <begin position="124"/>
        <end position="170"/>
    </location>
</feature>
<evidence type="ECO:0000313" key="2">
    <source>
        <dbReference type="EMBL" id="CAE0751293.1"/>
    </source>
</evidence>
<proteinExistence type="predicted"/>
<accession>A0A7S4B306</accession>
<dbReference type="AlphaFoldDB" id="A0A7S4B306"/>